<dbReference type="Pfam" id="PF09524">
    <property type="entry name" value="Phg_2220_C"/>
    <property type="match status" value="1"/>
</dbReference>
<evidence type="ECO:0000313" key="2">
    <source>
        <dbReference type="EMBL" id="MDY4346553.1"/>
    </source>
</evidence>
<reference evidence="2 3" key="1">
    <citation type="submission" date="2023-11" db="EMBL/GenBank/DDBJ databases">
        <title>Streptococcus wuxiensis sp. nov., Streptococcus jiangnanensis sp. nov., Streptococcus fermentans sp. nov., three novel members of the genus Streptococcus isolated from breast milk.</title>
        <authorList>
            <person name="Zhou Y."/>
            <person name="Yang B."/>
        </authorList>
    </citation>
    <scope>NUCLEOTIDE SEQUENCE [LARGE SCALE GENOMIC DNA]</scope>
    <source>
        <strain evidence="2 3">BJSWXB5TM5</strain>
    </source>
</reference>
<keyword evidence="3" id="KW-1185">Reference proteome</keyword>
<dbReference type="InterPro" id="IPR011741">
    <property type="entry name" value="Phg_2220_C"/>
</dbReference>
<feature type="domain" description="Phage conserved hypothetical protein C-terminal" evidence="1">
    <location>
        <begin position="170"/>
        <end position="241"/>
    </location>
</feature>
<evidence type="ECO:0000313" key="3">
    <source>
        <dbReference type="Proteomes" id="UP001280591"/>
    </source>
</evidence>
<dbReference type="Proteomes" id="UP001280591">
    <property type="component" value="Unassembled WGS sequence"/>
</dbReference>
<organism evidence="2 3">
    <name type="scientific">Streptococcus fermentans</name>
    <dbReference type="NCBI Taxonomy" id="3095082"/>
    <lineage>
        <taxon>Bacteria</taxon>
        <taxon>Bacillati</taxon>
        <taxon>Bacillota</taxon>
        <taxon>Bacilli</taxon>
        <taxon>Lactobacillales</taxon>
        <taxon>Streptococcaceae</taxon>
        <taxon>Streptococcus</taxon>
    </lineage>
</organism>
<comment type="caution">
    <text evidence="2">The sequence shown here is derived from an EMBL/GenBank/DDBJ whole genome shotgun (WGS) entry which is preliminary data.</text>
</comment>
<dbReference type="EMBL" id="JAXHDP010000009">
    <property type="protein sequence ID" value="MDY4346553.1"/>
    <property type="molecule type" value="Genomic_DNA"/>
</dbReference>
<dbReference type="NCBIfam" id="TIGR02220">
    <property type="entry name" value="phg_TIGR02220"/>
    <property type="match status" value="1"/>
</dbReference>
<evidence type="ECO:0000259" key="1">
    <source>
        <dbReference type="Pfam" id="PF09524"/>
    </source>
</evidence>
<protein>
    <submittedName>
        <fullName evidence="2">Conserved phage C-terminal domain-containing protein</fullName>
    </submittedName>
</protein>
<sequence>MAERRMVSKTIMQTQKFLRLPLETQALYVHLVINSDDDGIVEAFPVVRMIGASEDSLGLLVIKQFIKPLNQDMVYFITDFNEQNKIRPDRHKPSIHRNLAIQQLGLEVDGSRLVEPGKVVLELTEEGQTVDGQVTDECPHSIGKYSIGKYSIGKYSIGKGSIDNIPYKEIIDYLNSKTGKKYRDNVQKNRSLIKARWSEGYRLEDFKQVIDNMVKDWSGTKYAKYLRPETLFGTKFDGYLNQGNVVNREKKTDERLGF</sequence>
<dbReference type="RefSeq" id="WP_320692554.1">
    <property type="nucleotide sequence ID" value="NZ_JAXHDP010000009.1"/>
</dbReference>
<gene>
    <name evidence="2" type="ORF">SPC81_08095</name>
</gene>
<accession>A0ABU5FY18</accession>
<proteinExistence type="predicted"/>
<name>A0ABU5FY18_9STRE</name>